<dbReference type="Gene3D" id="3.40.50.2300">
    <property type="match status" value="2"/>
</dbReference>
<dbReference type="Pfam" id="PF13407">
    <property type="entry name" value="Peripla_BP_4"/>
    <property type="match status" value="1"/>
</dbReference>
<dbReference type="GO" id="GO:0030288">
    <property type="term" value="C:outer membrane-bounded periplasmic space"/>
    <property type="evidence" value="ECO:0007669"/>
    <property type="project" value="TreeGrafter"/>
</dbReference>
<dbReference type="EMBL" id="CACRST010000011">
    <property type="protein sequence ID" value="VYS94466.1"/>
    <property type="molecule type" value="Genomic_DNA"/>
</dbReference>
<comment type="subcellular location">
    <subcellularLocation>
        <location evidence="1">Cell envelope</location>
    </subcellularLocation>
</comment>
<evidence type="ECO:0000259" key="4">
    <source>
        <dbReference type="Pfam" id="PF13407"/>
    </source>
</evidence>
<dbReference type="InterPro" id="IPR050555">
    <property type="entry name" value="Bact_Solute-Bind_Prot2"/>
</dbReference>
<protein>
    <submittedName>
        <fullName evidence="5">TMAO reductase system periplasmic protein TorT</fullName>
    </submittedName>
</protein>
<dbReference type="AlphaFoldDB" id="A0A6N2SMW5"/>
<name>A0A6N2SMW5_9FIRM</name>
<dbReference type="InterPro" id="IPR028082">
    <property type="entry name" value="Peripla_BP_I"/>
</dbReference>
<sequence length="341" mass="38343">MKRPGSKEIGLILLGVFIVGFFLFFTNNFYQGVWKKSGLEEAEETRTYDKQYEMIVGSGKNEFWQAVYESALEAAQEHDAYVQFHARDMGDGYDEIDYMEISIAAGADGIILEFNGEESLKAEINKAVEAGIPVITIMSDAPDSSRQSFVGPNDYQMGQAYGKQIAGLLDEKTKSVLVLMDSENGNFEKSQIYSQISTAVMAEDHGQKINIKAESMTSDNKFDIEEVIRSIFQAPEGAPQILVCMDEITTECAYQAMIDFNMVGEIKIIGYYVSDTIQKAVEKGLIPVTCTLDTAKMGRNCIEALWEFEQEGRVNSYYNAELQFLKKEDIRDRMRTNAVEE</sequence>
<dbReference type="SUPFAM" id="SSF53822">
    <property type="entry name" value="Periplasmic binding protein-like I"/>
    <property type="match status" value="1"/>
</dbReference>
<feature type="domain" description="Periplasmic binding protein" evidence="4">
    <location>
        <begin position="54"/>
        <end position="307"/>
    </location>
</feature>
<evidence type="ECO:0000313" key="5">
    <source>
        <dbReference type="EMBL" id="VYS94466.1"/>
    </source>
</evidence>
<evidence type="ECO:0000256" key="3">
    <source>
        <dbReference type="SAM" id="Phobius"/>
    </source>
</evidence>
<keyword evidence="3" id="KW-0472">Membrane</keyword>
<evidence type="ECO:0000256" key="2">
    <source>
        <dbReference type="ARBA" id="ARBA00007639"/>
    </source>
</evidence>
<gene>
    <name evidence="5" type="ORF">BGLFYP119_01204</name>
</gene>
<proteinExistence type="inferred from homology"/>
<dbReference type="InterPro" id="IPR025997">
    <property type="entry name" value="SBP_2_dom"/>
</dbReference>
<dbReference type="GO" id="GO:0030246">
    <property type="term" value="F:carbohydrate binding"/>
    <property type="evidence" value="ECO:0007669"/>
    <property type="project" value="TreeGrafter"/>
</dbReference>
<comment type="similarity">
    <text evidence="2">Belongs to the bacterial solute-binding protein 2 family.</text>
</comment>
<dbReference type="RefSeq" id="WP_156353554.1">
    <property type="nucleotide sequence ID" value="NZ_CACRST010000011.1"/>
</dbReference>
<evidence type="ECO:0000256" key="1">
    <source>
        <dbReference type="ARBA" id="ARBA00004196"/>
    </source>
</evidence>
<dbReference type="PANTHER" id="PTHR30036">
    <property type="entry name" value="D-XYLOSE-BINDING PERIPLASMIC PROTEIN"/>
    <property type="match status" value="1"/>
</dbReference>
<keyword evidence="3" id="KW-0812">Transmembrane</keyword>
<keyword evidence="3" id="KW-1133">Transmembrane helix</keyword>
<dbReference type="PANTHER" id="PTHR30036:SF7">
    <property type="entry name" value="ABC TRANSPORTER PERIPLASMIC-BINDING PROTEIN YPHF"/>
    <property type="match status" value="1"/>
</dbReference>
<accession>A0A6N2SMW5</accession>
<reference evidence="5" key="1">
    <citation type="submission" date="2019-11" db="EMBL/GenBank/DDBJ databases">
        <authorList>
            <person name="Feng L."/>
        </authorList>
    </citation>
    <scope>NUCLEOTIDE SEQUENCE</scope>
    <source>
        <strain evidence="5">BgluceraseaLFYP119</strain>
    </source>
</reference>
<feature type="transmembrane region" description="Helical" evidence="3">
    <location>
        <begin position="9"/>
        <end position="30"/>
    </location>
</feature>
<organism evidence="5">
    <name type="scientific">Blautia glucerasea</name>
    <dbReference type="NCBI Taxonomy" id="536633"/>
    <lineage>
        <taxon>Bacteria</taxon>
        <taxon>Bacillati</taxon>
        <taxon>Bacillota</taxon>
        <taxon>Clostridia</taxon>
        <taxon>Lachnospirales</taxon>
        <taxon>Lachnospiraceae</taxon>
        <taxon>Blautia</taxon>
    </lineage>
</organism>